<dbReference type="SFLD" id="SFLDS00003">
    <property type="entry name" value="Haloacid_Dehalogenase"/>
    <property type="match status" value="1"/>
</dbReference>
<accession>A0A434ATM1</accession>
<gene>
    <name evidence="1" type="ORF">DLK05_11830</name>
</gene>
<proteinExistence type="predicted"/>
<dbReference type="OrthoDB" id="9797415at2"/>
<dbReference type="PANTHER" id="PTHR43611">
    <property type="entry name" value="ALPHA-D-GLUCOSE 1-PHOSPHATE PHOSPHATASE"/>
    <property type="match status" value="1"/>
</dbReference>
<dbReference type="Proteomes" id="UP000282985">
    <property type="component" value="Unassembled WGS sequence"/>
</dbReference>
<dbReference type="CDD" id="cd02603">
    <property type="entry name" value="HAD_sEH-N_like"/>
    <property type="match status" value="1"/>
</dbReference>
<dbReference type="InterPro" id="IPR023198">
    <property type="entry name" value="PGP-like_dom2"/>
</dbReference>
<dbReference type="AlphaFoldDB" id="A0A434ATM1"/>
<organism evidence="1 2">
    <name type="scientific">Ancylomarina longa</name>
    <dbReference type="NCBI Taxonomy" id="2487017"/>
    <lineage>
        <taxon>Bacteria</taxon>
        <taxon>Pseudomonadati</taxon>
        <taxon>Bacteroidota</taxon>
        <taxon>Bacteroidia</taxon>
        <taxon>Marinilabiliales</taxon>
        <taxon>Marinifilaceae</taxon>
        <taxon>Ancylomarina</taxon>
    </lineage>
</organism>
<protein>
    <submittedName>
        <fullName evidence="1">HAD family phosphatase</fullName>
    </submittedName>
</protein>
<dbReference type="NCBIfam" id="TIGR01509">
    <property type="entry name" value="HAD-SF-IA-v3"/>
    <property type="match status" value="1"/>
</dbReference>
<dbReference type="SUPFAM" id="SSF56784">
    <property type="entry name" value="HAD-like"/>
    <property type="match status" value="1"/>
</dbReference>
<dbReference type="SFLD" id="SFLDG01129">
    <property type="entry name" value="C1.5:_HAD__Beta-PGM__Phosphata"/>
    <property type="match status" value="1"/>
</dbReference>
<keyword evidence="2" id="KW-1185">Reference proteome</keyword>
<sequence length="209" mass="24258">MQKYNTIPNLIFDFGGVLLNINPQRAVDSFKKIGLTDTELVKKEYQHNGLFDLLEKGFLTPAQFRSELRKYISRTVTDQEIDEAWNSMLLDLPWERLNLLSHLRKNHRVFLLSNTNAIHWEAYTSKIKNVHGVQLSSFFEKDYYSHQMGLRKPDTKIYTTVLEMEGLKASETLFIDDVLVNVKAAQSVGMKIHHLNLEKGESILDLFKN</sequence>
<evidence type="ECO:0000313" key="1">
    <source>
        <dbReference type="EMBL" id="RUT77750.1"/>
    </source>
</evidence>
<comment type="caution">
    <text evidence="1">The sequence shown here is derived from an EMBL/GenBank/DDBJ whole genome shotgun (WGS) entry which is preliminary data.</text>
</comment>
<dbReference type="EMBL" id="RJJX01000016">
    <property type="protein sequence ID" value="RUT77750.1"/>
    <property type="molecule type" value="Genomic_DNA"/>
</dbReference>
<dbReference type="Gene3D" id="3.40.50.1000">
    <property type="entry name" value="HAD superfamily/HAD-like"/>
    <property type="match status" value="1"/>
</dbReference>
<dbReference type="InterPro" id="IPR023214">
    <property type="entry name" value="HAD_sf"/>
</dbReference>
<dbReference type="InterPro" id="IPR006439">
    <property type="entry name" value="HAD-SF_hydro_IA"/>
</dbReference>
<dbReference type="Pfam" id="PF00702">
    <property type="entry name" value="Hydrolase"/>
    <property type="match status" value="1"/>
</dbReference>
<dbReference type="RefSeq" id="WP_127344180.1">
    <property type="nucleotide sequence ID" value="NZ_RJJX01000016.1"/>
</dbReference>
<reference evidence="1 2" key="1">
    <citation type="submission" date="2018-11" db="EMBL/GenBank/DDBJ databases">
        <title>Parancylomarina longa gen. nov., sp. nov., isolated from sediments of southern Okinawa.</title>
        <authorList>
            <person name="Fu T."/>
        </authorList>
    </citation>
    <scope>NUCLEOTIDE SEQUENCE [LARGE SCALE GENOMIC DNA]</scope>
    <source>
        <strain evidence="1 2">T3-2 S1-C</strain>
    </source>
</reference>
<dbReference type="Gene3D" id="1.10.150.240">
    <property type="entry name" value="Putative phosphatase, domain 2"/>
    <property type="match status" value="1"/>
</dbReference>
<dbReference type="PANTHER" id="PTHR43611:SF3">
    <property type="entry name" value="FLAVIN MONONUCLEOTIDE HYDROLASE 1, CHLOROPLATIC"/>
    <property type="match status" value="1"/>
</dbReference>
<name>A0A434ATM1_9BACT</name>
<evidence type="ECO:0000313" key="2">
    <source>
        <dbReference type="Proteomes" id="UP000282985"/>
    </source>
</evidence>
<dbReference type="InterPro" id="IPR036412">
    <property type="entry name" value="HAD-like_sf"/>
</dbReference>